<comment type="caution">
    <text evidence="1">The sequence shown here is derived from an EMBL/GenBank/DDBJ whole genome shotgun (WGS) entry which is preliminary data.</text>
</comment>
<dbReference type="Proteomes" id="UP000824164">
    <property type="component" value="Unassembled WGS sequence"/>
</dbReference>
<organism evidence="1 2">
    <name type="scientific">Candidatus Onthocola gallistercoris</name>
    <dbReference type="NCBI Taxonomy" id="2840876"/>
    <lineage>
        <taxon>Bacteria</taxon>
        <taxon>Bacillati</taxon>
        <taxon>Bacillota</taxon>
        <taxon>Bacilli</taxon>
        <taxon>Candidatus Onthocola</taxon>
    </lineage>
</organism>
<reference evidence="1" key="1">
    <citation type="submission" date="2020-10" db="EMBL/GenBank/DDBJ databases">
        <authorList>
            <person name="Gilroy R."/>
        </authorList>
    </citation>
    <scope>NUCLEOTIDE SEQUENCE</scope>
    <source>
        <strain evidence="1">CHK187-14744</strain>
    </source>
</reference>
<protein>
    <submittedName>
        <fullName evidence="1">Uncharacterized protein</fullName>
    </submittedName>
</protein>
<dbReference type="SUPFAM" id="SSF53474">
    <property type="entry name" value="alpha/beta-Hydrolases"/>
    <property type="match status" value="1"/>
</dbReference>
<evidence type="ECO:0000313" key="1">
    <source>
        <dbReference type="EMBL" id="HIU03207.1"/>
    </source>
</evidence>
<evidence type="ECO:0000313" key="2">
    <source>
        <dbReference type="Proteomes" id="UP000824164"/>
    </source>
</evidence>
<name>A0A9D1HJA7_9FIRM</name>
<sequence length="106" mass="11339">MKKMKILLVISLVLCLLSGIGAHVLQTDFGQVEVEELSIPGSDGSVISGLLYRPKSASADNPLPLIITAHGSFNNKEMQDQNLIELSSSLQGIPIATAIHPSTFRI</sequence>
<accession>A0A9D1HJA7</accession>
<gene>
    <name evidence="1" type="ORF">IAB63_08155</name>
</gene>
<dbReference type="Gene3D" id="3.40.50.1820">
    <property type="entry name" value="alpha/beta hydrolase"/>
    <property type="match status" value="1"/>
</dbReference>
<dbReference type="AlphaFoldDB" id="A0A9D1HJA7"/>
<dbReference type="InterPro" id="IPR029058">
    <property type="entry name" value="AB_hydrolase_fold"/>
</dbReference>
<proteinExistence type="predicted"/>
<dbReference type="EMBL" id="DVLT01000049">
    <property type="protein sequence ID" value="HIU03207.1"/>
    <property type="molecule type" value="Genomic_DNA"/>
</dbReference>
<reference evidence="1" key="2">
    <citation type="journal article" date="2021" name="PeerJ">
        <title>Extensive microbial diversity within the chicken gut microbiome revealed by metagenomics and culture.</title>
        <authorList>
            <person name="Gilroy R."/>
            <person name="Ravi A."/>
            <person name="Getino M."/>
            <person name="Pursley I."/>
            <person name="Horton D.L."/>
            <person name="Alikhan N.F."/>
            <person name="Baker D."/>
            <person name="Gharbi K."/>
            <person name="Hall N."/>
            <person name="Watson M."/>
            <person name="Adriaenssens E.M."/>
            <person name="Foster-Nyarko E."/>
            <person name="Jarju S."/>
            <person name="Secka A."/>
            <person name="Antonio M."/>
            <person name="Oren A."/>
            <person name="Chaudhuri R.R."/>
            <person name="La Ragione R."/>
            <person name="Hildebrand F."/>
            <person name="Pallen M.J."/>
        </authorList>
    </citation>
    <scope>NUCLEOTIDE SEQUENCE</scope>
    <source>
        <strain evidence="1">CHK187-14744</strain>
    </source>
</reference>